<dbReference type="AlphaFoldDB" id="A0A7W9SUD8"/>
<keyword evidence="3" id="KW-1185">Reference proteome</keyword>
<dbReference type="InterPro" id="IPR036291">
    <property type="entry name" value="NAD(P)-bd_dom_sf"/>
</dbReference>
<dbReference type="PRINTS" id="PR01713">
    <property type="entry name" value="NUCEPIMERASE"/>
</dbReference>
<accession>A0A7W9SUD8</accession>
<dbReference type="PANTHER" id="PTHR43245:SF13">
    <property type="entry name" value="UDP-D-APIOSE_UDP-D-XYLOSE SYNTHASE 2"/>
    <property type="match status" value="1"/>
</dbReference>
<evidence type="ECO:0000313" key="2">
    <source>
        <dbReference type="EMBL" id="MBB6053002.1"/>
    </source>
</evidence>
<dbReference type="InterPro" id="IPR050177">
    <property type="entry name" value="Lipid_A_modif_metabolic_enz"/>
</dbReference>
<reference evidence="2 3" key="1">
    <citation type="submission" date="2020-08" db="EMBL/GenBank/DDBJ databases">
        <title>Genomic Encyclopedia of Type Strains, Phase IV (KMG-IV): sequencing the most valuable type-strain genomes for metagenomic binning, comparative biology and taxonomic classification.</title>
        <authorList>
            <person name="Goeker M."/>
        </authorList>
    </citation>
    <scope>NUCLEOTIDE SEQUENCE [LARGE SCALE GENOMIC DNA]</scope>
    <source>
        <strain evidence="2 3">DSM 23562</strain>
    </source>
</reference>
<organism evidence="2 3">
    <name type="scientific">Armatimonas rosea</name>
    <dbReference type="NCBI Taxonomy" id="685828"/>
    <lineage>
        <taxon>Bacteria</taxon>
        <taxon>Bacillati</taxon>
        <taxon>Armatimonadota</taxon>
        <taxon>Armatimonadia</taxon>
        <taxon>Armatimonadales</taxon>
        <taxon>Armatimonadaceae</taxon>
        <taxon>Armatimonas</taxon>
    </lineage>
</organism>
<evidence type="ECO:0000259" key="1">
    <source>
        <dbReference type="Pfam" id="PF01370"/>
    </source>
</evidence>
<dbReference type="Proteomes" id="UP000520814">
    <property type="component" value="Unassembled WGS sequence"/>
</dbReference>
<dbReference type="InterPro" id="IPR001509">
    <property type="entry name" value="Epimerase_deHydtase"/>
</dbReference>
<name>A0A7W9SUD8_ARMRO</name>
<dbReference type="Pfam" id="PF01370">
    <property type="entry name" value="Epimerase"/>
    <property type="match status" value="1"/>
</dbReference>
<comment type="caution">
    <text evidence="2">The sequence shown here is derived from an EMBL/GenBank/DDBJ whole genome shotgun (WGS) entry which is preliminary data.</text>
</comment>
<dbReference type="Gene3D" id="3.90.25.10">
    <property type="entry name" value="UDP-galactose 4-epimerase, domain 1"/>
    <property type="match status" value="1"/>
</dbReference>
<feature type="domain" description="NAD-dependent epimerase/dehydratase" evidence="1">
    <location>
        <begin position="5"/>
        <end position="241"/>
    </location>
</feature>
<evidence type="ECO:0000313" key="3">
    <source>
        <dbReference type="Proteomes" id="UP000520814"/>
    </source>
</evidence>
<dbReference type="EC" id="5.1.3.2" evidence="2"/>
<dbReference type="RefSeq" id="WP_221290281.1">
    <property type="nucleotide sequence ID" value="NZ_JACHGW010000005.1"/>
</dbReference>
<dbReference type="PANTHER" id="PTHR43245">
    <property type="entry name" value="BIFUNCTIONAL POLYMYXIN RESISTANCE PROTEIN ARNA"/>
    <property type="match status" value="1"/>
</dbReference>
<dbReference type="Gene3D" id="3.40.50.720">
    <property type="entry name" value="NAD(P)-binding Rossmann-like Domain"/>
    <property type="match status" value="1"/>
</dbReference>
<protein>
    <submittedName>
        <fullName evidence="2">UDP-glucose 4-epimerase</fullName>
        <ecNumber evidence="2">5.1.3.2</ecNumber>
    </submittedName>
</protein>
<proteinExistence type="predicted"/>
<dbReference type="SUPFAM" id="SSF51735">
    <property type="entry name" value="NAD(P)-binding Rossmann-fold domains"/>
    <property type="match status" value="1"/>
</dbReference>
<gene>
    <name evidence="2" type="ORF">HNQ39_004834</name>
</gene>
<dbReference type="EMBL" id="JACHGW010000005">
    <property type="protein sequence ID" value="MBB6053002.1"/>
    <property type="molecule type" value="Genomic_DNA"/>
</dbReference>
<sequence>MLRKALVTGGGGFIGSHLVDLLLKEGWHVRVLDNFSTGTLGNLFWCADQVEVVEGDIRNKEICQTACSGVDTVFHLAGMASVGDSIANPLLAHEVNLTGTLNMLLAARDAKARRFVFSSSTSVYGNAETVPTNENQKIAPLSPYASQKATGEYYCRNFYDVFGLETVILRYFNVFGPRQNANSGYAAAIPRFVQAAIDDRQPIIFGDGLQTRDFVYAGNVAFANLRASLADGVAGHSFNIGSGDSISLLDLLSELRQTTGAPLEPEFQPARLGEVRHSRADISKAIALLGYAPHVPFGEGIRRTVEEAKADRTVPEAKVGTYSQRASA</sequence>
<dbReference type="GO" id="GO:0003978">
    <property type="term" value="F:UDP-glucose 4-epimerase activity"/>
    <property type="evidence" value="ECO:0007669"/>
    <property type="project" value="UniProtKB-EC"/>
</dbReference>
<keyword evidence="2" id="KW-0413">Isomerase</keyword>
<dbReference type="CDD" id="cd05256">
    <property type="entry name" value="UDP_AE_SDR_e"/>
    <property type="match status" value="1"/>
</dbReference>